<evidence type="ECO:0000313" key="2">
    <source>
        <dbReference type="Proteomes" id="UP000501939"/>
    </source>
</evidence>
<proteinExistence type="predicted"/>
<accession>A0A6G8S1V8</accession>
<gene>
    <name evidence="1" type="ORF">G8D99_03550</name>
</gene>
<keyword evidence="2" id="KW-1185">Reference proteome</keyword>
<dbReference type="AlphaFoldDB" id="A0A6G8S1V8"/>
<protein>
    <submittedName>
        <fullName evidence="1">Uncharacterized protein</fullName>
    </submittedName>
</protein>
<dbReference type="KEGG" id="alj:G8D99_03550"/>
<organism evidence="1 2">
    <name type="scientific">Acinetobacter lanii</name>
    <dbReference type="NCBI Taxonomy" id="2715163"/>
    <lineage>
        <taxon>Bacteria</taxon>
        <taxon>Pseudomonadati</taxon>
        <taxon>Pseudomonadota</taxon>
        <taxon>Gammaproteobacteria</taxon>
        <taxon>Moraxellales</taxon>
        <taxon>Moraxellaceae</taxon>
        <taxon>Acinetobacter</taxon>
    </lineage>
</organism>
<dbReference type="RefSeq" id="WP_166322707.1">
    <property type="nucleotide sequence ID" value="NZ_CP049916.1"/>
</dbReference>
<evidence type="ECO:0000313" key="1">
    <source>
        <dbReference type="EMBL" id="QIO08192.1"/>
    </source>
</evidence>
<dbReference type="Proteomes" id="UP000501939">
    <property type="component" value="Chromosome"/>
</dbReference>
<sequence length="502" mass="53408">MTTLHYTFHFNPTARMKKRVLSGLIGFILCQSSFALEALSDESLSSTTGEGVAFVPQDASFVFQGEKAASTDLNNRAQDTGYIHLIPVGPLTSTVQDTNKDGVVNGSDHSVGKADLFVYGLALSKSDGNQNSRIAANTASAIKSWGTATNPWILKVETENQVPNFDTAKVCATADKSCQVPYLTLEAPLYNTTIPTLDTEGADAYKLKLGLWADAFVLDPSKKEGDASLYNLGEKTGVSDATRANRMRLQMIWNDFSINGSRLQIFQTLNGAKNENGMSAFYNNTLGIAGLVRLNSGDAANLRYTNMNGKALRLSTKEINDNSGMLTTPAVNANTLAPSFDANDGVFIHNLNANLVLGSLYQPLILGSDGKNFSLELTRIPNKAEIYKKIYTDYDNPNSKEYLGSTCNVYKCGNNGLAGYQGNNATHSSITIGSTVYDAAKNTLSAYKGNGSTNDAIGVSFGALNPISPGAGAALPAAGKNLGSAVIDGVLIQHLKITTKGL</sequence>
<dbReference type="EMBL" id="CP049916">
    <property type="protein sequence ID" value="QIO08192.1"/>
    <property type="molecule type" value="Genomic_DNA"/>
</dbReference>
<reference evidence="1 2" key="1">
    <citation type="submission" date="2020-03" db="EMBL/GenBank/DDBJ databases">
        <authorList>
            <person name="Zhu W."/>
        </authorList>
    </citation>
    <scope>NUCLEOTIDE SEQUENCE [LARGE SCALE GENOMIC DNA]</scope>
    <source>
        <strain evidence="1 2">185</strain>
    </source>
</reference>
<name>A0A6G8S1V8_9GAMM</name>